<dbReference type="Gene3D" id="3.30.450.20">
    <property type="entry name" value="PAS domain"/>
    <property type="match status" value="1"/>
</dbReference>
<evidence type="ECO:0000313" key="1">
    <source>
        <dbReference type="EMBL" id="MBK1656752.1"/>
    </source>
</evidence>
<evidence type="ECO:0008006" key="3">
    <source>
        <dbReference type="Google" id="ProtNLM"/>
    </source>
</evidence>
<proteinExistence type="predicted"/>
<reference evidence="1 2" key="1">
    <citation type="journal article" date="2020" name="Microorganisms">
        <title>Osmotic Adaptation and Compatible Solute Biosynthesis of Phototrophic Bacteria as Revealed from Genome Analyses.</title>
        <authorList>
            <person name="Imhoff J.F."/>
            <person name="Rahn T."/>
            <person name="Kunzel S."/>
            <person name="Keller A."/>
            <person name="Neulinger S.C."/>
        </authorList>
    </citation>
    <scope>NUCLEOTIDE SEQUENCE [LARGE SCALE GENOMIC DNA]</scope>
    <source>
        <strain evidence="1 2">DSM 15382</strain>
    </source>
</reference>
<dbReference type="SUPFAM" id="SSF55785">
    <property type="entry name" value="PYP-like sensor domain (PAS domain)"/>
    <property type="match status" value="1"/>
</dbReference>
<gene>
    <name evidence="1" type="ORF">CKO45_00735</name>
</gene>
<evidence type="ECO:0000313" key="2">
    <source>
        <dbReference type="Proteomes" id="UP000697995"/>
    </source>
</evidence>
<name>A0ABS1CR33_9PROT</name>
<organism evidence="1 2">
    <name type="scientific">Paracraurococcus ruber</name>
    <dbReference type="NCBI Taxonomy" id="77675"/>
    <lineage>
        <taxon>Bacteria</taxon>
        <taxon>Pseudomonadati</taxon>
        <taxon>Pseudomonadota</taxon>
        <taxon>Alphaproteobacteria</taxon>
        <taxon>Acetobacterales</taxon>
        <taxon>Roseomonadaceae</taxon>
        <taxon>Paracraurococcus</taxon>
    </lineage>
</organism>
<sequence length="132" mass="14107">MPGPGIPDFDSASLAAEIERLPLAEIHRLPFGAIRLDAEGRITFYSDTERRQSGYRKAAVGHLLFADVAPCLDNDEFRGRIDAARSAGTLDLAFGHIAAMPSGALDVELHVRALSTADGGCWIFLKRVGSAG</sequence>
<dbReference type="Proteomes" id="UP000697995">
    <property type="component" value="Unassembled WGS sequence"/>
</dbReference>
<accession>A0ABS1CR33</accession>
<dbReference type="InterPro" id="IPR035965">
    <property type="entry name" value="PAS-like_dom_sf"/>
</dbReference>
<protein>
    <recommendedName>
        <fullName evidence="3">Photoactive yellow protein</fullName>
    </recommendedName>
</protein>
<keyword evidence="2" id="KW-1185">Reference proteome</keyword>
<dbReference type="InterPro" id="IPR000014">
    <property type="entry name" value="PAS"/>
</dbReference>
<comment type="caution">
    <text evidence="1">The sequence shown here is derived from an EMBL/GenBank/DDBJ whole genome shotgun (WGS) entry which is preliminary data.</text>
</comment>
<dbReference type="EMBL" id="NRSG01000002">
    <property type="protein sequence ID" value="MBK1656752.1"/>
    <property type="molecule type" value="Genomic_DNA"/>
</dbReference>
<dbReference type="CDD" id="cd00130">
    <property type="entry name" value="PAS"/>
    <property type="match status" value="1"/>
</dbReference>
<dbReference type="RefSeq" id="WP_133222395.1">
    <property type="nucleotide sequence ID" value="NZ_NRSG01000002.1"/>
</dbReference>